<dbReference type="PANTHER" id="PTHR30329:SF21">
    <property type="entry name" value="LIPOPROTEIN YIAD-RELATED"/>
    <property type="match status" value="1"/>
</dbReference>
<dbReference type="SUPFAM" id="SSF103088">
    <property type="entry name" value="OmpA-like"/>
    <property type="match status" value="1"/>
</dbReference>
<organism evidence="6 7">
    <name type="scientific">Hymenobacter glacieicola</name>
    <dbReference type="NCBI Taxonomy" id="1562124"/>
    <lineage>
        <taxon>Bacteria</taxon>
        <taxon>Pseudomonadati</taxon>
        <taxon>Bacteroidota</taxon>
        <taxon>Cytophagia</taxon>
        <taxon>Cytophagales</taxon>
        <taxon>Hymenobacteraceae</taxon>
        <taxon>Hymenobacter</taxon>
    </lineage>
</organism>
<dbReference type="Gene3D" id="3.30.1330.60">
    <property type="entry name" value="OmpA-like domain"/>
    <property type="match status" value="1"/>
</dbReference>
<dbReference type="CDD" id="cd07185">
    <property type="entry name" value="OmpA_C-like"/>
    <property type="match status" value="1"/>
</dbReference>
<evidence type="ECO:0000259" key="5">
    <source>
        <dbReference type="PROSITE" id="PS51123"/>
    </source>
</evidence>
<evidence type="ECO:0000313" key="7">
    <source>
        <dbReference type="Proteomes" id="UP000601361"/>
    </source>
</evidence>
<evidence type="ECO:0000313" key="6">
    <source>
        <dbReference type="EMBL" id="GGG54374.1"/>
    </source>
</evidence>
<evidence type="ECO:0000256" key="3">
    <source>
        <dbReference type="ARBA" id="ARBA00023237"/>
    </source>
</evidence>
<gene>
    <name evidence="6" type="ORF">GCM10011378_33170</name>
</gene>
<name>A0ABQ1X3R1_9BACT</name>
<dbReference type="Gene3D" id="2.130.10.10">
    <property type="entry name" value="YVTN repeat-like/Quinoprotein amine dehydrogenase"/>
    <property type="match status" value="1"/>
</dbReference>
<comment type="subcellular location">
    <subcellularLocation>
        <location evidence="1">Cell outer membrane</location>
    </subcellularLocation>
</comment>
<evidence type="ECO:0000256" key="4">
    <source>
        <dbReference type="PROSITE-ProRule" id="PRU00473"/>
    </source>
</evidence>
<dbReference type="SUPFAM" id="SSF101898">
    <property type="entry name" value="NHL repeat"/>
    <property type="match status" value="1"/>
</dbReference>
<keyword evidence="7" id="KW-1185">Reference proteome</keyword>
<dbReference type="InterPro" id="IPR006664">
    <property type="entry name" value="OMP_bac"/>
</dbReference>
<evidence type="ECO:0000256" key="2">
    <source>
        <dbReference type="ARBA" id="ARBA00023136"/>
    </source>
</evidence>
<proteinExistence type="predicted"/>
<keyword evidence="3" id="KW-0998">Cell outer membrane</keyword>
<evidence type="ECO:0000256" key="1">
    <source>
        <dbReference type="ARBA" id="ARBA00004442"/>
    </source>
</evidence>
<dbReference type="InterPro" id="IPR015943">
    <property type="entry name" value="WD40/YVTN_repeat-like_dom_sf"/>
</dbReference>
<dbReference type="InterPro" id="IPR036737">
    <property type="entry name" value="OmpA-like_sf"/>
</dbReference>
<dbReference type="PRINTS" id="PR01021">
    <property type="entry name" value="OMPADOMAIN"/>
</dbReference>
<sequence length="678" mass="74799">MSRGFFTFEVVSLLTNWLMKVLLTLALVLCWLQLSAQGPAARRHYADTVARYQLTYPATWQMLPASHPAATRLATAEKPELAVVTITHRSLPAGKQPTPGSPPAAAHPDSVWQGLQHLAQLQVLLLRQRAQGGYPEVQYHYTYALAPAPAPRTRVMGRRIWREGVEFRVEYQAPVSQDARYLAEGEQVLKSFRFTADAPSRPGTTPQPCDDKMYGIAALRFTNDTWEDDCQTIHEFSSADLSARPKVHRRVLPFQSYALAKGFDNCLYSVTKSPTNAPERVYRYNPATGQGEYTSWQLPAQGPENVWISAATDEQGQLYFMTSDASKLVKVNPADGLVTTLWTTDPQRQAPFYSQIGFAGAGSHGNFCLDDAGTIYQVYSTNGSLMSVNLTTRQPGPQLIVPTGLPERGGYSDLLFQKDKRGRRWLYMAGPKALYRLDMSRGEAELVRRGIYTDLAGCNVFRREPTLVNTTVPPPAPPTTGTWRGRVLDATTFQPLPLARLRLGPAGAETTVPLTAQGVFSYLVEPGHPVAAKVQLPGYLPLDSTYATYSGPYVQDVLLQPLSVGTTLGLDKVRFEQGSARLLSSSYPALKKLLQLLTETPSLTIELRGHTDNVGAPEKNVQLSERRVATVKAYLVRHGIAADRITGLGLGGAEPRASNEREATRQLNRRVEFRVTGR</sequence>
<comment type="caution">
    <text evidence="6">The sequence shown here is derived from an EMBL/GenBank/DDBJ whole genome shotgun (WGS) entry which is preliminary data.</text>
</comment>
<dbReference type="Proteomes" id="UP000601361">
    <property type="component" value="Unassembled WGS sequence"/>
</dbReference>
<dbReference type="PANTHER" id="PTHR30329">
    <property type="entry name" value="STATOR ELEMENT OF FLAGELLAR MOTOR COMPLEX"/>
    <property type="match status" value="1"/>
</dbReference>
<feature type="domain" description="OmpA-like" evidence="5">
    <location>
        <begin position="564"/>
        <end position="678"/>
    </location>
</feature>
<reference evidence="7" key="1">
    <citation type="journal article" date="2019" name="Int. J. Syst. Evol. Microbiol.">
        <title>The Global Catalogue of Microorganisms (GCM) 10K type strain sequencing project: providing services to taxonomists for standard genome sequencing and annotation.</title>
        <authorList>
            <consortium name="The Broad Institute Genomics Platform"/>
            <consortium name="The Broad Institute Genome Sequencing Center for Infectious Disease"/>
            <person name="Wu L."/>
            <person name="Ma J."/>
        </authorList>
    </citation>
    <scope>NUCLEOTIDE SEQUENCE [LARGE SCALE GENOMIC DNA]</scope>
    <source>
        <strain evidence="7">CGMCC 1.12990</strain>
    </source>
</reference>
<dbReference type="InterPro" id="IPR050330">
    <property type="entry name" value="Bact_OuterMem_StrucFunc"/>
</dbReference>
<dbReference type="InterPro" id="IPR006665">
    <property type="entry name" value="OmpA-like"/>
</dbReference>
<dbReference type="PROSITE" id="PS51123">
    <property type="entry name" value="OMPA_2"/>
    <property type="match status" value="1"/>
</dbReference>
<accession>A0ABQ1X3R1</accession>
<dbReference type="Pfam" id="PF00691">
    <property type="entry name" value="OmpA"/>
    <property type="match status" value="1"/>
</dbReference>
<protein>
    <recommendedName>
        <fullName evidence="5">OmpA-like domain-containing protein</fullName>
    </recommendedName>
</protein>
<dbReference type="EMBL" id="BMGS01000009">
    <property type="protein sequence ID" value="GGG54374.1"/>
    <property type="molecule type" value="Genomic_DNA"/>
</dbReference>
<keyword evidence="2 4" id="KW-0472">Membrane</keyword>